<name>A0A6I2UZD6_9FIRM</name>
<accession>A0A6I2UZD6</accession>
<dbReference type="SUPFAM" id="SSF55418">
    <property type="entry name" value="eIF4e-like"/>
    <property type="match status" value="1"/>
</dbReference>
<evidence type="ECO:0008006" key="3">
    <source>
        <dbReference type="Google" id="ProtNLM"/>
    </source>
</evidence>
<protein>
    <recommendedName>
        <fullName evidence="3">SIR2-like domain-containing protein</fullName>
    </recommendedName>
</protein>
<reference evidence="1 2" key="1">
    <citation type="submission" date="2019-08" db="EMBL/GenBank/DDBJ databases">
        <title>In-depth cultivation of the pig gut microbiome towards novel bacterial diversity and tailored functional studies.</title>
        <authorList>
            <person name="Wylensek D."/>
            <person name="Hitch T.C.A."/>
            <person name="Clavel T."/>
        </authorList>
    </citation>
    <scope>NUCLEOTIDE SEQUENCE [LARGE SCALE GENOMIC DNA]</scope>
    <source>
        <strain evidence="2">WCA-380-WT-3B3</strain>
    </source>
</reference>
<evidence type="ECO:0000313" key="1">
    <source>
        <dbReference type="EMBL" id="MSV25031.1"/>
    </source>
</evidence>
<proteinExistence type="predicted"/>
<dbReference type="InterPro" id="IPR023398">
    <property type="entry name" value="TIF_eIF4e-like"/>
</dbReference>
<keyword evidence="2" id="KW-1185">Reference proteome</keyword>
<evidence type="ECO:0000313" key="2">
    <source>
        <dbReference type="Proteomes" id="UP000430222"/>
    </source>
</evidence>
<dbReference type="RefSeq" id="WP_154620805.1">
    <property type="nucleotide sequence ID" value="NZ_VUNL01000007.1"/>
</dbReference>
<dbReference type="AlphaFoldDB" id="A0A6I2UZD6"/>
<organism evidence="1 2">
    <name type="scientific">Selenomonas montiformis</name>
    <dbReference type="NCBI Taxonomy" id="2652285"/>
    <lineage>
        <taxon>Bacteria</taxon>
        <taxon>Bacillati</taxon>
        <taxon>Bacillota</taxon>
        <taxon>Negativicutes</taxon>
        <taxon>Selenomonadales</taxon>
        <taxon>Selenomonadaceae</taxon>
        <taxon>Selenomonas</taxon>
    </lineage>
</organism>
<comment type="caution">
    <text evidence="1">The sequence shown here is derived from an EMBL/GenBank/DDBJ whole genome shotgun (WGS) entry which is preliminary data.</text>
</comment>
<dbReference type="Proteomes" id="UP000430222">
    <property type="component" value="Unassembled WGS sequence"/>
</dbReference>
<sequence length="511" mass="58870">MVKKIGFLFGAGAEIGYGMPTGGTFALDIFRQDPTIAKNDFKKMRASIDKTTTYAGEWLPEDFDEKNIGTFGKSVFGNIIKDTIEHNREKIIRKLECFDKIAQSILVKMEKTGDINIRKSIEEIIDRDLDDINMSQKFSFTDEFSEGNKLFSSKFFSAFLLIYKKKKDSSTEIRSELGKIIISIMQLQVGALSEALTRKINDNPFRKKDDDIDLFDDLGEIIKLNYSLAGVTGLEYLLDKNSGTILEGDNNDIVVTKFAWKILESIFSDVLDYKTLIDSNWHYLYCPKIEWNKFCKICIFLFTVRNYIEKQCANVDCHVVGYYDDVNNYIKEKKIQAETIATTNYTNLIKKKIEQISNIHFLNGSTELWYDPYVNSIKTKEIKDVSSDEEVWEHFKVPLLFTQSGTKPMTSIHMSKEYVNVYDGFFKADIICVVGFGFNNDDEHINGILRDLINNGKKLVIVKNKSNQMPLDLQKTYARRLKVDKSDRIQVITVDDNRMDGDQLWLDKMIS</sequence>
<gene>
    <name evidence="1" type="ORF">FYJ78_07510</name>
</gene>
<dbReference type="EMBL" id="VUNL01000007">
    <property type="protein sequence ID" value="MSV25031.1"/>
    <property type="molecule type" value="Genomic_DNA"/>
</dbReference>